<evidence type="ECO:0000256" key="4">
    <source>
        <dbReference type="ARBA" id="ARBA00023136"/>
    </source>
</evidence>
<dbReference type="GO" id="GO:0005886">
    <property type="term" value="C:plasma membrane"/>
    <property type="evidence" value="ECO:0007669"/>
    <property type="project" value="UniProtKB-SubCell"/>
</dbReference>
<evidence type="ECO:0000256" key="5">
    <source>
        <dbReference type="ARBA" id="ARBA00023139"/>
    </source>
</evidence>
<dbReference type="Proteomes" id="UP000030013">
    <property type="component" value="Unassembled WGS sequence"/>
</dbReference>
<keyword evidence="5" id="KW-0564">Palmitate</keyword>
<evidence type="ECO:0000256" key="1">
    <source>
        <dbReference type="ARBA" id="ARBA00004193"/>
    </source>
</evidence>
<evidence type="ECO:0000313" key="7">
    <source>
        <dbReference type="EMBL" id="KGN42961.1"/>
    </source>
</evidence>
<gene>
    <name evidence="7" type="ORF">N801_05050</name>
</gene>
<proteinExistence type="predicted"/>
<evidence type="ECO:0008006" key="9">
    <source>
        <dbReference type="Google" id="ProtNLM"/>
    </source>
</evidence>
<evidence type="ECO:0000313" key="8">
    <source>
        <dbReference type="Proteomes" id="UP000030013"/>
    </source>
</evidence>
<comment type="caution">
    <text evidence="7">The sequence shown here is derived from an EMBL/GenBank/DDBJ whole genome shotgun (WGS) entry which is preliminary data.</text>
</comment>
<keyword evidence="4" id="KW-0472">Membrane</keyword>
<name>A0A0A0K555_9MICO</name>
<sequence>MTVTTAVLMALLTGCTGENVDARQQLESRRSSAEAERDNLALLTEVRAALSEVAPALEWRSPAPTVESGSLCKKPFDRVDGATAQVLQSGGAFGPVPDADWPRAWEAVKKVAAARGFGDEHTLKDEPGEHQVSLYDKDGSELSVGTGVNTVASVYGACHLER</sequence>
<dbReference type="AlphaFoldDB" id="A0A0A0K555"/>
<accession>A0A0A0K555</accession>
<protein>
    <recommendedName>
        <fullName evidence="9">Lipoprotein LppV</fullName>
    </recommendedName>
</protein>
<comment type="subcellular location">
    <subcellularLocation>
        <location evidence="1">Cell membrane</location>
        <topology evidence="1">Lipid-anchor</topology>
    </subcellularLocation>
</comment>
<reference evidence="7 8" key="1">
    <citation type="submission" date="2013-08" db="EMBL/GenBank/DDBJ databases">
        <title>The genome sequence of Knoellia aerolata.</title>
        <authorList>
            <person name="Zhu W."/>
            <person name="Wang G."/>
        </authorList>
    </citation>
    <scope>NUCLEOTIDE SEQUENCE [LARGE SCALE GENOMIC DNA]</scope>
    <source>
        <strain evidence="7 8">DSM 18566</strain>
    </source>
</reference>
<keyword evidence="2" id="KW-1003">Cell membrane</keyword>
<dbReference type="EMBL" id="AVPL01000001">
    <property type="protein sequence ID" value="KGN42961.1"/>
    <property type="molecule type" value="Genomic_DNA"/>
</dbReference>
<dbReference type="Gene3D" id="3.30.2030.20">
    <property type="match status" value="1"/>
</dbReference>
<dbReference type="STRING" id="1385519.N801_05050"/>
<evidence type="ECO:0000256" key="6">
    <source>
        <dbReference type="ARBA" id="ARBA00023288"/>
    </source>
</evidence>
<keyword evidence="3" id="KW-0732">Signal</keyword>
<keyword evidence="6" id="KW-0449">Lipoprotein</keyword>
<dbReference type="InterPro" id="IPR032018">
    <property type="entry name" value="LppA/LppB/LprP"/>
</dbReference>
<dbReference type="eggNOG" id="ENOG50344H5">
    <property type="taxonomic scope" value="Bacteria"/>
</dbReference>
<evidence type="ECO:0000256" key="3">
    <source>
        <dbReference type="ARBA" id="ARBA00022729"/>
    </source>
</evidence>
<dbReference type="Pfam" id="PF16708">
    <property type="entry name" value="LppA"/>
    <property type="match status" value="1"/>
</dbReference>
<keyword evidence="8" id="KW-1185">Reference proteome</keyword>
<organism evidence="7 8">
    <name type="scientific">Knoellia aerolata DSM 18566</name>
    <dbReference type="NCBI Taxonomy" id="1385519"/>
    <lineage>
        <taxon>Bacteria</taxon>
        <taxon>Bacillati</taxon>
        <taxon>Actinomycetota</taxon>
        <taxon>Actinomycetes</taxon>
        <taxon>Micrococcales</taxon>
        <taxon>Intrasporangiaceae</taxon>
        <taxon>Knoellia</taxon>
    </lineage>
</organism>
<evidence type="ECO:0000256" key="2">
    <source>
        <dbReference type="ARBA" id="ARBA00022475"/>
    </source>
</evidence>